<dbReference type="Proteomes" id="UP000597338">
    <property type="component" value="Unassembled WGS sequence"/>
</dbReference>
<proteinExistence type="predicted"/>
<dbReference type="EMBL" id="BMIK01000018">
    <property type="protein sequence ID" value="GGC42733.1"/>
    <property type="molecule type" value="Genomic_DNA"/>
</dbReference>
<dbReference type="RefSeq" id="WP_188753118.1">
    <property type="nucleotide sequence ID" value="NZ_BMIK01000018.1"/>
</dbReference>
<keyword evidence="1" id="KW-0732">Signal</keyword>
<organism evidence="2 3">
    <name type="scientific">Parapedobacter defluvii</name>
    <dbReference type="NCBI Taxonomy" id="2045106"/>
    <lineage>
        <taxon>Bacteria</taxon>
        <taxon>Pseudomonadati</taxon>
        <taxon>Bacteroidota</taxon>
        <taxon>Sphingobacteriia</taxon>
        <taxon>Sphingobacteriales</taxon>
        <taxon>Sphingobacteriaceae</taxon>
        <taxon>Parapedobacter</taxon>
    </lineage>
</organism>
<protein>
    <recommendedName>
        <fullName evidence="4">HmuY protein</fullName>
    </recommendedName>
</protein>
<evidence type="ECO:0008006" key="4">
    <source>
        <dbReference type="Google" id="ProtNLM"/>
    </source>
</evidence>
<evidence type="ECO:0000256" key="1">
    <source>
        <dbReference type="SAM" id="SignalP"/>
    </source>
</evidence>
<feature type="signal peptide" evidence="1">
    <location>
        <begin position="1"/>
        <end position="24"/>
    </location>
</feature>
<feature type="chain" id="PRO_5047359478" description="HmuY protein" evidence="1">
    <location>
        <begin position="25"/>
        <end position="170"/>
    </location>
</feature>
<evidence type="ECO:0000313" key="3">
    <source>
        <dbReference type="Proteomes" id="UP000597338"/>
    </source>
</evidence>
<dbReference type="Pfam" id="PF14064">
    <property type="entry name" value="HmuY"/>
    <property type="match status" value="1"/>
</dbReference>
<accession>A0ABQ1MLP1</accession>
<sequence>MKTIYLYRVAICVLALVLSTQLYAQEIKTINNLDASSKTAYFNLTTGKEVADASADWDIAFNRTTVLINGGSSGTGKVTAALLKDTSFEKVTKRPDVDFRTDSEAEKAIPTGSGNGWYEYNMADHSINPIPGRILIIKTSEGKYVKLEILGYYNKSNYDSANYSFKYSFL</sequence>
<dbReference type="CDD" id="cd12105">
    <property type="entry name" value="HmuY"/>
    <property type="match status" value="1"/>
</dbReference>
<comment type="caution">
    <text evidence="2">The sequence shown here is derived from an EMBL/GenBank/DDBJ whole genome shotgun (WGS) entry which is preliminary data.</text>
</comment>
<name>A0ABQ1MLP1_9SPHI</name>
<gene>
    <name evidence="2" type="ORF">GCM10011386_38730</name>
</gene>
<evidence type="ECO:0000313" key="2">
    <source>
        <dbReference type="EMBL" id="GGC42733.1"/>
    </source>
</evidence>
<keyword evidence="3" id="KW-1185">Reference proteome</keyword>
<reference evidence="3" key="1">
    <citation type="journal article" date="2019" name="Int. J. Syst. Evol. Microbiol.">
        <title>The Global Catalogue of Microorganisms (GCM) 10K type strain sequencing project: providing services to taxonomists for standard genome sequencing and annotation.</title>
        <authorList>
            <consortium name="The Broad Institute Genomics Platform"/>
            <consortium name="The Broad Institute Genome Sequencing Center for Infectious Disease"/>
            <person name="Wu L."/>
            <person name="Ma J."/>
        </authorList>
    </citation>
    <scope>NUCLEOTIDE SEQUENCE [LARGE SCALE GENOMIC DNA]</scope>
    <source>
        <strain evidence="3">CGMCC 1.15342</strain>
    </source>
</reference>
<dbReference type="InterPro" id="IPR025921">
    <property type="entry name" value="HmuY"/>
</dbReference>